<sequence length="374" mass="41825">MSTTRRLAYLDALKIVSIYFVVIIHVVGFKLGTFTVSLDWVSSHFVSMMARFAVPAFIMCSGAVLLSRTTESLADVKRFYGKYLTSYAGYLFLGLVIAKGLAIYLNIPMPLLKGIVYDYYDGFGSGMWFFFMLIGLVLVAPILQQLAKNRSMEKLFVMLWVFFSIMNPLLSNILGLYKSYIDNMLYGSYFVGYFVLGHLLATTTRRFNTRALVICAASGLGLATLSGFALSMHTGSLSEFFYYSNNPFIMVYTASLFLLFKSLHFGETSTNMLKHIASTTGYIYIFHTAVMSIVPIGYSTNLLKLVFIRTPGIVIISMAIAFAYILLHRGVKRIMTAHPGLAPDAISQALSSRMPHTMHSMTARFRRFLFADGA</sequence>
<dbReference type="InterPro" id="IPR002656">
    <property type="entry name" value="Acyl_transf_3_dom"/>
</dbReference>
<feature type="transmembrane region" description="Helical" evidence="7">
    <location>
        <begin position="7"/>
        <end position="28"/>
    </location>
</feature>
<organism evidence="9 10">
    <name type="scientific">Nitratidesulfovibrio vulgaris (strain DP4)</name>
    <name type="common">Desulfovibrio vulgaris</name>
    <dbReference type="NCBI Taxonomy" id="391774"/>
    <lineage>
        <taxon>Bacteria</taxon>
        <taxon>Pseudomonadati</taxon>
        <taxon>Thermodesulfobacteriota</taxon>
        <taxon>Desulfovibrionia</taxon>
        <taxon>Desulfovibrionales</taxon>
        <taxon>Desulfovibrionaceae</taxon>
        <taxon>Nitratidesulfovibrio</taxon>
    </lineage>
</organism>
<feature type="transmembrane region" description="Helical" evidence="7">
    <location>
        <begin position="155"/>
        <end position="177"/>
    </location>
</feature>
<keyword evidence="5 7" id="KW-1133">Transmembrane helix</keyword>
<dbReference type="GO" id="GO:0005886">
    <property type="term" value="C:plasma membrane"/>
    <property type="evidence" value="ECO:0007669"/>
    <property type="project" value="UniProtKB-SubCell"/>
</dbReference>
<feature type="transmembrane region" description="Helical" evidence="7">
    <location>
        <begin position="127"/>
        <end position="143"/>
    </location>
</feature>
<gene>
    <name evidence="9" type="ordered locus">Dvul_3041</name>
</gene>
<dbReference type="Proteomes" id="UP000009173">
    <property type="component" value="Plasmid pDVUL01"/>
</dbReference>
<dbReference type="HOGENOM" id="CLU_739135_0_0_7"/>
<dbReference type="PANTHER" id="PTHR40074:SF2">
    <property type="entry name" value="O-ACETYLTRANSFERASE WECH"/>
    <property type="match status" value="1"/>
</dbReference>
<feature type="transmembrane region" description="Helical" evidence="7">
    <location>
        <begin position="183"/>
        <end position="201"/>
    </location>
</feature>
<proteinExistence type="inferred from homology"/>
<feature type="transmembrane region" description="Helical" evidence="7">
    <location>
        <begin position="213"/>
        <end position="234"/>
    </location>
</feature>
<geneLocation type="plasmid" evidence="9 10">
    <name>pDVUL01</name>
</geneLocation>
<feature type="transmembrane region" description="Helical" evidence="7">
    <location>
        <begin position="240"/>
        <end position="260"/>
    </location>
</feature>
<comment type="subcellular location">
    <subcellularLocation>
        <location evidence="1">Cell membrane</location>
        <topology evidence="1">Multi-pass membrane protein</topology>
    </subcellularLocation>
</comment>
<keyword evidence="6 7" id="KW-0472">Membrane</keyword>
<accession>A0A0H3ABQ6</accession>
<dbReference type="RefSeq" id="WP_011787351.1">
    <property type="nucleotide sequence ID" value="NC_008741.1"/>
</dbReference>
<evidence type="ECO:0000256" key="3">
    <source>
        <dbReference type="ARBA" id="ARBA00022475"/>
    </source>
</evidence>
<evidence type="ECO:0000313" key="10">
    <source>
        <dbReference type="Proteomes" id="UP000009173"/>
    </source>
</evidence>
<evidence type="ECO:0000256" key="6">
    <source>
        <dbReference type="ARBA" id="ARBA00023136"/>
    </source>
</evidence>
<feature type="transmembrane region" description="Helical" evidence="7">
    <location>
        <begin position="306"/>
        <end position="327"/>
    </location>
</feature>
<evidence type="ECO:0000256" key="1">
    <source>
        <dbReference type="ARBA" id="ARBA00004651"/>
    </source>
</evidence>
<dbReference type="PANTHER" id="PTHR40074">
    <property type="entry name" value="O-ACETYLTRANSFERASE WECH"/>
    <property type="match status" value="1"/>
</dbReference>
<dbReference type="AlphaFoldDB" id="A0A0H3ABQ6"/>
<comment type="similarity">
    <text evidence="2">Belongs to the acyltransferase 3 family.</text>
</comment>
<evidence type="ECO:0000256" key="2">
    <source>
        <dbReference type="ARBA" id="ARBA00007400"/>
    </source>
</evidence>
<feature type="transmembrane region" description="Helical" evidence="7">
    <location>
        <begin position="281"/>
        <end position="300"/>
    </location>
</feature>
<evidence type="ECO:0000256" key="4">
    <source>
        <dbReference type="ARBA" id="ARBA00022692"/>
    </source>
</evidence>
<feature type="domain" description="Acyltransferase 3" evidence="8">
    <location>
        <begin position="8"/>
        <end position="323"/>
    </location>
</feature>
<dbReference type="Pfam" id="PF01757">
    <property type="entry name" value="Acyl_transf_3"/>
    <property type="match status" value="1"/>
</dbReference>
<reference evidence="10" key="1">
    <citation type="journal article" date="2009" name="Environ. Microbiol.">
        <title>Contribution of mobile genetic elements to Desulfovibrio vulgaris genome plasticity.</title>
        <authorList>
            <person name="Walker C.B."/>
            <person name="Stolyar S."/>
            <person name="Chivian D."/>
            <person name="Pinel N."/>
            <person name="Gabster J.A."/>
            <person name="Dehal P.S."/>
            <person name="He Z."/>
            <person name="Yang Z.K."/>
            <person name="Yen H.C."/>
            <person name="Zhou J."/>
            <person name="Wall J.D."/>
            <person name="Hazen T.C."/>
            <person name="Arkin A.P."/>
            <person name="Stahl D.A."/>
        </authorList>
    </citation>
    <scope>NUCLEOTIDE SEQUENCE [LARGE SCALE GENOMIC DNA]</scope>
    <source>
        <strain evidence="10">DP4</strain>
    </source>
</reference>
<evidence type="ECO:0000259" key="8">
    <source>
        <dbReference type="Pfam" id="PF01757"/>
    </source>
</evidence>
<dbReference type="KEGG" id="dvl:Dvul_3041"/>
<dbReference type="GO" id="GO:0016413">
    <property type="term" value="F:O-acetyltransferase activity"/>
    <property type="evidence" value="ECO:0007669"/>
    <property type="project" value="TreeGrafter"/>
</dbReference>
<evidence type="ECO:0000256" key="5">
    <source>
        <dbReference type="ARBA" id="ARBA00022989"/>
    </source>
</evidence>
<dbReference type="GO" id="GO:0009246">
    <property type="term" value="P:enterobacterial common antigen biosynthetic process"/>
    <property type="evidence" value="ECO:0007669"/>
    <property type="project" value="TreeGrafter"/>
</dbReference>
<feature type="transmembrane region" description="Helical" evidence="7">
    <location>
        <begin position="87"/>
        <end position="107"/>
    </location>
</feature>
<evidence type="ECO:0000313" key="9">
    <source>
        <dbReference type="EMBL" id="ABM30052.1"/>
    </source>
</evidence>
<evidence type="ECO:0000256" key="7">
    <source>
        <dbReference type="SAM" id="Phobius"/>
    </source>
</evidence>
<protein>
    <recommendedName>
        <fullName evidence="8">Acyltransferase 3 domain-containing protein</fullName>
    </recommendedName>
</protein>
<dbReference type="EMBL" id="CP000528">
    <property type="protein sequence ID" value="ABM30052.1"/>
    <property type="molecule type" value="Genomic_DNA"/>
</dbReference>
<keyword evidence="4 7" id="KW-0812">Transmembrane</keyword>
<keyword evidence="3" id="KW-1003">Cell membrane</keyword>
<feature type="transmembrane region" description="Helical" evidence="7">
    <location>
        <begin position="48"/>
        <end position="66"/>
    </location>
</feature>
<name>A0A0H3ABQ6_NITV4</name>
<keyword evidence="9" id="KW-0614">Plasmid</keyword>